<accession>A0ABU5IW69</accession>
<dbReference type="Gene3D" id="1.20.1250.20">
    <property type="entry name" value="MFS general substrate transporter like domains"/>
    <property type="match status" value="2"/>
</dbReference>
<evidence type="ECO:0000256" key="1">
    <source>
        <dbReference type="ARBA" id="ARBA00004651"/>
    </source>
</evidence>
<feature type="transmembrane region" description="Helical" evidence="7">
    <location>
        <begin position="348"/>
        <end position="371"/>
    </location>
</feature>
<sequence>MSNHIQYSELRKHKDFIFVLLSSTLSSFGFVLFQVVLLWLAYKMSSNTFEAAIVVQSTALPYLLFGLVGGVYADCLNRKKIFIFNQLGTAIMILMILIMFLLKWESIYLLAGASFFIVTFRCFYSPAIRSMISVTLPEPLWPIGNSIFQLSLQLSRSLAPIASSFLITHVAPPWMFGIFLLLTILPLMFILPIKIKQETRKEPIKVLQELQGTFNFLKTKKPLLLSITSFGIVLIFFTGMERLGLPIISDQELELGAKGFSVILTLFGVGSALGAVWLGKWSMKSSYSIYILIGCIVWGLGLMGVGLSPNIYIAGVFAFLTGVAEAFIDLPMILMIQTSTPDDKIGKVFSVLSTVAFLGEAGSMFLVALFIEQLGIQISFIVTTILIFVVCTFTLFYLVSYSRNNRTNQENLQADF</sequence>
<protein>
    <submittedName>
        <fullName evidence="9">MFS transporter</fullName>
    </submittedName>
</protein>
<evidence type="ECO:0000256" key="5">
    <source>
        <dbReference type="ARBA" id="ARBA00022989"/>
    </source>
</evidence>
<dbReference type="EMBL" id="JAXOFX010000003">
    <property type="protein sequence ID" value="MDZ5471386.1"/>
    <property type="molecule type" value="Genomic_DNA"/>
</dbReference>
<comment type="subcellular location">
    <subcellularLocation>
        <location evidence="1">Cell membrane</location>
        <topology evidence="1">Multi-pass membrane protein</topology>
    </subcellularLocation>
</comment>
<dbReference type="PANTHER" id="PTHR23513:SF6">
    <property type="entry name" value="MAJOR FACILITATOR SUPERFAMILY ASSOCIATED DOMAIN-CONTAINING PROTEIN"/>
    <property type="match status" value="1"/>
</dbReference>
<feature type="transmembrane region" description="Helical" evidence="7">
    <location>
        <begin position="223"/>
        <end position="240"/>
    </location>
</feature>
<dbReference type="Proteomes" id="UP001290455">
    <property type="component" value="Unassembled WGS sequence"/>
</dbReference>
<evidence type="ECO:0000313" key="10">
    <source>
        <dbReference type="Proteomes" id="UP001290455"/>
    </source>
</evidence>
<name>A0ABU5IW69_9BACI</name>
<comment type="caution">
    <text evidence="9">The sequence shown here is derived from an EMBL/GenBank/DDBJ whole genome shotgun (WGS) entry which is preliminary data.</text>
</comment>
<gene>
    <name evidence="9" type="ORF">SM124_06460</name>
</gene>
<evidence type="ECO:0000256" key="7">
    <source>
        <dbReference type="SAM" id="Phobius"/>
    </source>
</evidence>
<feature type="transmembrane region" description="Helical" evidence="7">
    <location>
        <begin position="16"/>
        <end position="41"/>
    </location>
</feature>
<dbReference type="SUPFAM" id="SSF103473">
    <property type="entry name" value="MFS general substrate transporter"/>
    <property type="match status" value="1"/>
</dbReference>
<keyword evidence="10" id="KW-1185">Reference proteome</keyword>
<feature type="transmembrane region" description="Helical" evidence="7">
    <location>
        <begin position="82"/>
        <end position="101"/>
    </location>
</feature>
<feature type="transmembrane region" description="Helical" evidence="7">
    <location>
        <begin position="377"/>
        <end position="399"/>
    </location>
</feature>
<dbReference type="PANTHER" id="PTHR23513">
    <property type="entry name" value="INTEGRAL MEMBRANE EFFLUX PROTEIN-RELATED"/>
    <property type="match status" value="1"/>
</dbReference>
<evidence type="ECO:0000259" key="8">
    <source>
        <dbReference type="PROSITE" id="PS50850"/>
    </source>
</evidence>
<feature type="transmembrane region" description="Helical" evidence="7">
    <location>
        <begin position="260"/>
        <end position="278"/>
    </location>
</feature>
<dbReference type="InterPro" id="IPR020846">
    <property type="entry name" value="MFS_dom"/>
</dbReference>
<dbReference type="RefSeq" id="WP_322445682.1">
    <property type="nucleotide sequence ID" value="NZ_JAXOFX010000003.1"/>
</dbReference>
<reference evidence="9 10" key="1">
    <citation type="submission" date="2023-11" db="EMBL/GenBank/DDBJ databases">
        <title>Bacillus jintuensis, isolated from a mudflat on the Beibu Gulf coast.</title>
        <authorList>
            <person name="Li M."/>
        </authorList>
    </citation>
    <scope>NUCLEOTIDE SEQUENCE [LARGE SCALE GENOMIC DNA]</scope>
    <source>
        <strain evidence="9 10">31A1R</strain>
    </source>
</reference>
<feature type="transmembrane region" description="Helical" evidence="7">
    <location>
        <begin position="287"/>
        <end position="305"/>
    </location>
</feature>
<feature type="transmembrane region" description="Helical" evidence="7">
    <location>
        <begin position="53"/>
        <end position="75"/>
    </location>
</feature>
<keyword evidence="3" id="KW-1003">Cell membrane</keyword>
<feature type="domain" description="Major facilitator superfamily (MFS) profile" evidence="8">
    <location>
        <begin position="223"/>
        <end position="416"/>
    </location>
</feature>
<evidence type="ECO:0000256" key="4">
    <source>
        <dbReference type="ARBA" id="ARBA00022692"/>
    </source>
</evidence>
<evidence type="ECO:0000256" key="3">
    <source>
        <dbReference type="ARBA" id="ARBA00022475"/>
    </source>
</evidence>
<evidence type="ECO:0000256" key="2">
    <source>
        <dbReference type="ARBA" id="ARBA00022448"/>
    </source>
</evidence>
<dbReference type="InterPro" id="IPR010290">
    <property type="entry name" value="TM_effector"/>
</dbReference>
<feature type="transmembrane region" description="Helical" evidence="7">
    <location>
        <begin position="174"/>
        <end position="193"/>
    </location>
</feature>
<proteinExistence type="predicted"/>
<dbReference type="PROSITE" id="PS50850">
    <property type="entry name" value="MFS"/>
    <property type="match status" value="1"/>
</dbReference>
<feature type="transmembrane region" description="Helical" evidence="7">
    <location>
        <begin position="107"/>
        <end position="126"/>
    </location>
</feature>
<organism evidence="9 10">
    <name type="scientific">Robertmurraya mangrovi</name>
    <dbReference type="NCBI Taxonomy" id="3098077"/>
    <lineage>
        <taxon>Bacteria</taxon>
        <taxon>Bacillati</taxon>
        <taxon>Bacillota</taxon>
        <taxon>Bacilli</taxon>
        <taxon>Bacillales</taxon>
        <taxon>Bacillaceae</taxon>
        <taxon>Robertmurraya</taxon>
    </lineage>
</organism>
<dbReference type="InterPro" id="IPR036259">
    <property type="entry name" value="MFS_trans_sf"/>
</dbReference>
<dbReference type="Pfam" id="PF05977">
    <property type="entry name" value="MFS_3"/>
    <property type="match status" value="1"/>
</dbReference>
<keyword evidence="2" id="KW-0813">Transport</keyword>
<evidence type="ECO:0000313" key="9">
    <source>
        <dbReference type="EMBL" id="MDZ5471386.1"/>
    </source>
</evidence>
<evidence type="ECO:0000256" key="6">
    <source>
        <dbReference type="ARBA" id="ARBA00023136"/>
    </source>
</evidence>
<keyword evidence="5 7" id="KW-1133">Transmembrane helix</keyword>
<keyword evidence="4 7" id="KW-0812">Transmembrane</keyword>
<feature type="transmembrane region" description="Helical" evidence="7">
    <location>
        <begin position="311"/>
        <end position="336"/>
    </location>
</feature>
<keyword evidence="6 7" id="KW-0472">Membrane</keyword>
<dbReference type="CDD" id="cd06173">
    <property type="entry name" value="MFS_MefA_like"/>
    <property type="match status" value="1"/>
</dbReference>